<gene>
    <name evidence="1" type="ORF">WMY93_028951</name>
</gene>
<dbReference type="Proteomes" id="UP001460270">
    <property type="component" value="Unassembled WGS sequence"/>
</dbReference>
<evidence type="ECO:0000313" key="2">
    <source>
        <dbReference type="Proteomes" id="UP001460270"/>
    </source>
</evidence>
<protein>
    <submittedName>
        <fullName evidence="1">Uncharacterized protein</fullName>
    </submittedName>
</protein>
<name>A0AAW0MUH8_9GOBI</name>
<sequence length="126" mass="14101">MRNMYNATTSARTRERYSSPWTLPWAGCETPAVGGIPKTERKEEAHTVSEETLKVLLRHKGGRSSQRRTLGQTCSSEELLVLLTNNITEHHISVHFTAGVLKHFQSRDPLSAQKSSKDPLSLFALV</sequence>
<evidence type="ECO:0000313" key="1">
    <source>
        <dbReference type="EMBL" id="KAK7882777.1"/>
    </source>
</evidence>
<organism evidence="1 2">
    <name type="scientific">Mugilogobius chulae</name>
    <name type="common">yellowstripe goby</name>
    <dbReference type="NCBI Taxonomy" id="88201"/>
    <lineage>
        <taxon>Eukaryota</taxon>
        <taxon>Metazoa</taxon>
        <taxon>Chordata</taxon>
        <taxon>Craniata</taxon>
        <taxon>Vertebrata</taxon>
        <taxon>Euteleostomi</taxon>
        <taxon>Actinopterygii</taxon>
        <taxon>Neopterygii</taxon>
        <taxon>Teleostei</taxon>
        <taxon>Neoteleostei</taxon>
        <taxon>Acanthomorphata</taxon>
        <taxon>Gobiaria</taxon>
        <taxon>Gobiiformes</taxon>
        <taxon>Gobioidei</taxon>
        <taxon>Gobiidae</taxon>
        <taxon>Gobionellinae</taxon>
        <taxon>Mugilogobius</taxon>
    </lineage>
</organism>
<comment type="caution">
    <text evidence="1">The sequence shown here is derived from an EMBL/GenBank/DDBJ whole genome shotgun (WGS) entry which is preliminary data.</text>
</comment>
<reference evidence="2" key="1">
    <citation type="submission" date="2024-04" db="EMBL/GenBank/DDBJ databases">
        <title>Salinicola lusitanus LLJ914,a marine bacterium isolated from the Okinawa Trough.</title>
        <authorList>
            <person name="Li J."/>
        </authorList>
    </citation>
    <scope>NUCLEOTIDE SEQUENCE [LARGE SCALE GENOMIC DNA]</scope>
</reference>
<proteinExistence type="predicted"/>
<accession>A0AAW0MUH8</accession>
<keyword evidence="2" id="KW-1185">Reference proteome</keyword>
<dbReference type="AlphaFoldDB" id="A0AAW0MUH8"/>
<dbReference type="EMBL" id="JBBPFD010000021">
    <property type="protein sequence ID" value="KAK7882777.1"/>
    <property type="molecule type" value="Genomic_DNA"/>
</dbReference>